<keyword evidence="9" id="KW-1185">Reference proteome</keyword>
<dbReference type="InterPro" id="IPR006685">
    <property type="entry name" value="MscS_channel_2nd"/>
</dbReference>
<evidence type="ECO:0000259" key="7">
    <source>
        <dbReference type="Pfam" id="PF00924"/>
    </source>
</evidence>
<keyword evidence="5 6" id="KW-0472">Membrane</keyword>
<protein>
    <submittedName>
        <fullName evidence="8">Small conductance mechanosensitive ion channel protein</fullName>
    </submittedName>
</protein>
<dbReference type="Pfam" id="PF00924">
    <property type="entry name" value="MS_channel_2nd"/>
    <property type="match status" value="1"/>
</dbReference>
<keyword evidence="3 6" id="KW-0812">Transmembrane</keyword>
<name>A0A1Z3HMT5_9CYAN</name>
<dbReference type="Proteomes" id="UP000191901">
    <property type="component" value="Chromosome"/>
</dbReference>
<gene>
    <name evidence="8" type="ORF">XM38_025540</name>
</gene>
<evidence type="ECO:0000256" key="3">
    <source>
        <dbReference type="ARBA" id="ARBA00022692"/>
    </source>
</evidence>
<dbReference type="OrthoDB" id="450694at2"/>
<organism evidence="8 9">
    <name type="scientific">Halomicronema hongdechloris C2206</name>
    <dbReference type="NCBI Taxonomy" id="1641165"/>
    <lineage>
        <taxon>Bacteria</taxon>
        <taxon>Bacillati</taxon>
        <taxon>Cyanobacteriota</taxon>
        <taxon>Cyanophyceae</taxon>
        <taxon>Nodosilineales</taxon>
        <taxon>Nodosilineaceae</taxon>
        <taxon>Halomicronema</taxon>
    </lineage>
</organism>
<dbReference type="PANTHER" id="PTHR30566">
    <property type="entry name" value="YNAI-RELATED MECHANOSENSITIVE ION CHANNEL"/>
    <property type="match status" value="1"/>
</dbReference>
<proteinExistence type="inferred from homology"/>
<dbReference type="KEGG" id="hhg:XM38_025540"/>
<feature type="transmembrane region" description="Helical" evidence="6">
    <location>
        <begin position="165"/>
        <end position="183"/>
    </location>
</feature>
<dbReference type="InterPro" id="IPR023408">
    <property type="entry name" value="MscS_beta-dom_sf"/>
</dbReference>
<comment type="similarity">
    <text evidence="2">Belongs to the MscS (TC 1.A.23) family.</text>
</comment>
<feature type="transmembrane region" description="Helical" evidence="6">
    <location>
        <begin position="92"/>
        <end position="111"/>
    </location>
</feature>
<feature type="transmembrane region" description="Helical" evidence="6">
    <location>
        <begin position="137"/>
        <end position="159"/>
    </location>
</feature>
<evidence type="ECO:0000256" key="2">
    <source>
        <dbReference type="ARBA" id="ARBA00008017"/>
    </source>
</evidence>
<dbReference type="SUPFAM" id="SSF82861">
    <property type="entry name" value="Mechanosensitive channel protein MscS (YggB), transmembrane region"/>
    <property type="match status" value="1"/>
</dbReference>
<dbReference type="SUPFAM" id="SSF50182">
    <property type="entry name" value="Sm-like ribonucleoproteins"/>
    <property type="match status" value="1"/>
</dbReference>
<dbReference type="EMBL" id="CP021983">
    <property type="protein sequence ID" value="ASC71601.1"/>
    <property type="molecule type" value="Genomic_DNA"/>
</dbReference>
<dbReference type="RefSeq" id="WP_080812952.1">
    <property type="nucleotide sequence ID" value="NZ_CP021983.2"/>
</dbReference>
<feature type="transmembrane region" description="Helical" evidence="6">
    <location>
        <begin position="68"/>
        <end position="86"/>
    </location>
</feature>
<dbReference type="GO" id="GO:0055085">
    <property type="term" value="P:transmembrane transport"/>
    <property type="evidence" value="ECO:0007669"/>
    <property type="project" value="InterPro"/>
</dbReference>
<evidence type="ECO:0000256" key="1">
    <source>
        <dbReference type="ARBA" id="ARBA00004141"/>
    </source>
</evidence>
<dbReference type="InterPro" id="IPR011014">
    <property type="entry name" value="MscS_channel_TM-2"/>
</dbReference>
<dbReference type="Gene3D" id="2.30.30.60">
    <property type="match status" value="1"/>
</dbReference>
<evidence type="ECO:0000313" key="8">
    <source>
        <dbReference type="EMBL" id="ASC71601.1"/>
    </source>
</evidence>
<comment type="subcellular location">
    <subcellularLocation>
        <location evidence="1">Membrane</location>
        <topology evidence="1">Multi-pass membrane protein</topology>
    </subcellularLocation>
</comment>
<feature type="domain" description="Mechanosensitive ion channel MscS" evidence="7">
    <location>
        <begin position="190"/>
        <end position="259"/>
    </location>
</feature>
<dbReference type="AlphaFoldDB" id="A0A1Z3HMT5"/>
<feature type="transmembrane region" description="Helical" evidence="6">
    <location>
        <begin position="18"/>
        <end position="36"/>
    </location>
</feature>
<sequence length="373" mass="41998">MPIEREILHYVLELMTRLVLFSLAVAISPVVGRWLLGLISRGVKLLGNYQITDDKSVYESYIQPFQNSLTLTGAFAFIAICLNVLIQYEDLYNFLGVFVYSALSVCIIWFASKLARQIIHRSVIGLVNRWFGEVSEVVLIFETLIYVLIIILAIIVFAIGLRVNLIALGASVGISGVAIAFAAQQTLGRLFGTLELYLDRPYVSGEYIRVNFNPYGEDVYGLVEAIGLRSTKIRIVAQNTMMIVPNSTMAGKNIENVSRGKKTMAMLCLDFSRQLRVDEQALVTRTIEQESRFFWGFDKTSTRVQYGTTDEPKYPATRARVFFFITSPTENSLELRKRLLDLANSAIAQRLAAQNLRFVVPEPTVYIDSPMTL</sequence>
<evidence type="ECO:0000256" key="5">
    <source>
        <dbReference type="ARBA" id="ARBA00023136"/>
    </source>
</evidence>
<dbReference type="STRING" id="1641165.XM38_22535"/>
<accession>A0A1Z3HMT5</accession>
<evidence type="ECO:0000313" key="9">
    <source>
        <dbReference type="Proteomes" id="UP000191901"/>
    </source>
</evidence>
<evidence type="ECO:0000256" key="6">
    <source>
        <dbReference type="SAM" id="Phobius"/>
    </source>
</evidence>
<keyword evidence="4 6" id="KW-1133">Transmembrane helix</keyword>
<reference evidence="8 9" key="1">
    <citation type="journal article" date="2016" name="Biochim. Biophys. Acta">
        <title>Characterization of red-shifted phycobilisomes isolated from the chlorophyll f-containing cyanobacterium Halomicronema hongdechloris.</title>
        <authorList>
            <person name="Li Y."/>
            <person name="Lin Y."/>
            <person name="Garvey C.J."/>
            <person name="Birch D."/>
            <person name="Corkery R.W."/>
            <person name="Loughlin P.C."/>
            <person name="Scheer H."/>
            <person name="Willows R.D."/>
            <person name="Chen M."/>
        </authorList>
    </citation>
    <scope>NUCLEOTIDE SEQUENCE [LARGE SCALE GENOMIC DNA]</scope>
    <source>
        <strain evidence="8 9">C2206</strain>
    </source>
</reference>
<dbReference type="InterPro" id="IPR010920">
    <property type="entry name" value="LSM_dom_sf"/>
</dbReference>
<dbReference type="GO" id="GO:0016020">
    <property type="term" value="C:membrane"/>
    <property type="evidence" value="ECO:0007669"/>
    <property type="project" value="UniProtKB-SubCell"/>
</dbReference>
<dbReference type="Gene3D" id="1.10.287.1260">
    <property type="match status" value="1"/>
</dbReference>
<evidence type="ECO:0000256" key="4">
    <source>
        <dbReference type="ARBA" id="ARBA00022989"/>
    </source>
</evidence>
<dbReference type="PANTHER" id="PTHR30566:SF5">
    <property type="entry name" value="MECHANOSENSITIVE ION CHANNEL PROTEIN 1, MITOCHONDRIAL-RELATED"/>
    <property type="match status" value="1"/>
</dbReference>